<evidence type="ECO:0000256" key="1">
    <source>
        <dbReference type="SAM" id="Coils"/>
    </source>
</evidence>
<feature type="coiled-coil region" evidence="1">
    <location>
        <begin position="159"/>
        <end position="207"/>
    </location>
</feature>
<evidence type="ECO:0008006" key="5">
    <source>
        <dbReference type="Google" id="ProtNLM"/>
    </source>
</evidence>
<feature type="chain" id="PRO_5043427817" description="C-type lectin domain-containing protein" evidence="2">
    <location>
        <begin position="20"/>
        <end position="386"/>
    </location>
</feature>
<feature type="signal peptide" evidence="2">
    <location>
        <begin position="1"/>
        <end position="19"/>
    </location>
</feature>
<dbReference type="Proteomes" id="UP000762676">
    <property type="component" value="Unassembled WGS sequence"/>
</dbReference>
<evidence type="ECO:0000313" key="4">
    <source>
        <dbReference type="Proteomes" id="UP000762676"/>
    </source>
</evidence>
<organism evidence="3 4">
    <name type="scientific">Elysia marginata</name>
    <dbReference type="NCBI Taxonomy" id="1093978"/>
    <lineage>
        <taxon>Eukaryota</taxon>
        <taxon>Metazoa</taxon>
        <taxon>Spiralia</taxon>
        <taxon>Lophotrochozoa</taxon>
        <taxon>Mollusca</taxon>
        <taxon>Gastropoda</taxon>
        <taxon>Heterobranchia</taxon>
        <taxon>Euthyneura</taxon>
        <taxon>Panpulmonata</taxon>
        <taxon>Sacoglossa</taxon>
        <taxon>Placobranchoidea</taxon>
        <taxon>Plakobranchidae</taxon>
        <taxon>Elysia</taxon>
    </lineage>
</organism>
<comment type="caution">
    <text evidence="3">The sequence shown here is derived from an EMBL/GenBank/DDBJ whole genome shotgun (WGS) entry which is preliminary data.</text>
</comment>
<keyword evidence="2" id="KW-0732">Signal</keyword>
<proteinExistence type="predicted"/>
<evidence type="ECO:0000256" key="2">
    <source>
        <dbReference type="SAM" id="SignalP"/>
    </source>
</evidence>
<dbReference type="Gene3D" id="1.20.120.20">
    <property type="entry name" value="Apolipoprotein"/>
    <property type="match status" value="1"/>
</dbReference>
<reference evidence="3 4" key="1">
    <citation type="journal article" date="2021" name="Elife">
        <title>Chloroplast acquisition without the gene transfer in kleptoplastic sea slugs, Plakobranchus ocellatus.</title>
        <authorList>
            <person name="Maeda T."/>
            <person name="Takahashi S."/>
            <person name="Yoshida T."/>
            <person name="Shimamura S."/>
            <person name="Takaki Y."/>
            <person name="Nagai Y."/>
            <person name="Toyoda A."/>
            <person name="Suzuki Y."/>
            <person name="Arimoto A."/>
            <person name="Ishii H."/>
            <person name="Satoh N."/>
            <person name="Nishiyama T."/>
            <person name="Hasebe M."/>
            <person name="Maruyama T."/>
            <person name="Minagawa J."/>
            <person name="Obokata J."/>
            <person name="Shigenobu S."/>
        </authorList>
    </citation>
    <scope>NUCLEOTIDE SEQUENCE [LARGE SCALE GENOMIC DNA]</scope>
</reference>
<evidence type="ECO:0000313" key="3">
    <source>
        <dbReference type="EMBL" id="GFS11043.1"/>
    </source>
</evidence>
<accession>A0AAV4IKH3</accession>
<gene>
    <name evidence="3" type="ORF">ElyMa_004825700</name>
</gene>
<name>A0AAV4IKH3_9GAST</name>
<sequence>MLLKTLFGLLLLLPSICEGFDFEYQKSSDNGVCGMATCTDMVGESAEDTRKIISLTVYKKSSGSKKWNRLAKLSKKSPTHNEATDDMDIEGKFSKTEALLELKLRKPKDCKSVRLACEVELKDSSGRISTLKAVVAAKKAPKEDSQSAGLSGKQAGKIITKIDDVITALKEKIADLETRLEDSSERDDRLEDKLETLNEEISGLDRNVSRDITSSGDQMGNKMDMVNDRLMEKLTEVIARIPSPDADSNCLNEVCASISSQLSVVGNSVESLNGNVNSLGDEVRGVKGSVPSSTELNNKLDKMASTVDGDGRPRLLRRFFMSHQYGGCANDKGWFVAADAVPGGCLWEKKEKAPAFFYSKGDHLAWWKHLDQFARADAMGIFVMYK</sequence>
<keyword evidence="4" id="KW-1185">Reference proteome</keyword>
<dbReference type="AlphaFoldDB" id="A0AAV4IKH3"/>
<protein>
    <recommendedName>
        <fullName evidence="5">C-type lectin domain-containing protein</fullName>
    </recommendedName>
</protein>
<keyword evidence="1" id="KW-0175">Coiled coil</keyword>
<dbReference type="EMBL" id="BMAT01009642">
    <property type="protein sequence ID" value="GFS11043.1"/>
    <property type="molecule type" value="Genomic_DNA"/>
</dbReference>